<dbReference type="HOGENOM" id="CLU_2572712_0_0_11"/>
<dbReference type="RefSeq" id="WP_010849985.1">
    <property type="nucleotide sequence ID" value="NZ_HF570956.1"/>
</dbReference>
<gene>
    <name evidence="1" type="ORF">BN10_520030</name>
</gene>
<accession>N0E4W5</accession>
<reference evidence="1 2" key="1">
    <citation type="journal article" date="2013" name="ISME J.">
        <title>A metabolic model for members of the genus Tetrasphaera involved in enhanced biological phosphorus removal.</title>
        <authorList>
            <person name="Kristiansen R."/>
            <person name="Nguyen H.T.T."/>
            <person name="Saunders A.M."/>
            <person name="Nielsen J.L."/>
            <person name="Wimmer R."/>
            <person name="Le V.Q."/>
            <person name="McIlroy S.J."/>
            <person name="Petrovski S."/>
            <person name="Seviour R.J."/>
            <person name="Calteau A."/>
            <person name="Nielsen K.L."/>
            <person name="Nielsen P.H."/>
        </authorList>
    </citation>
    <scope>NUCLEOTIDE SEQUENCE [LARGE SCALE GENOMIC DNA]</scope>
    <source>
        <strain evidence="1 2">Lp2</strain>
    </source>
</reference>
<name>N0E4W5_9MICO</name>
<organism evidence="1 2">
    <name type="scientific">Phycicoccus elongatus Lp2</name>
    <dbReference type="NCBI Taxonomy" id="1193181"/>
    <lineage>
        <taxon>Bacteria</taxon>
        <taxon>Bacillati</taxon>
        <taxon>Actinomycetota</taxon>
        <taxon>Actinomycetes</taxon>
        <taxon>Micrococcales</taxon>
        <taxon>Intrasporangiaceae</taxon>
        <taxon>Phycicoccus</taxon>
    </lineage>
</organism>
<protein>
    <submittedName>
        <fullName evidence="1">Uncharacterized protein</fullName>
    </submittedName>
</protein>
<evidence type="ECO:0000313" key="2">
    <source>
        <dbReference type="Proteomes" id="UP000013167"/>
    </source>
</evidence>
<evidence type="ECO:0000313" key="1">
    <source>
        <dbReference type="EMBL" id="CCH70129.1"/>
    </source>
</evidence>
<proteinExistence type="predicted"/>
<dbReference type="Proteomes" id="UP000013167">
    <property type="component" value="Unassembled WGS sequence"/>
</dbReference>
<keyword evidence="2" id="KW-1185">Reference proteome</keyword>
<dbReference type="STRING" id="1193181.BN10_520030"/>
<dbReference type="EMBL" id="CAIZ01000122">
    <property type="protein sequence ID" value="CCH70129.1"/>
    <property type="molecule type" value="Genomic_DNA"/>
</dbReference>
<dbReference type="AlphaFoldDB" id="N0E4W5"/>
<comment type="caution">
    <text evidence="1">The sequence shown here is derived from an EMBL/GenBank/DDBJ whole genome shotgun (WGS) entry which is preliminary data.</text>
</comment>
<sequence length="81" mass="8944">MLTQPNLTVAVDTRTYLYDYDYLVAQGRARGLRPGWQAFVAATGAGAAVLPTEDPMTLALVQQLDWTERQRTDGYTLLVAP</sequence>